<name>A0ABP1G584_9CHLO</name>
<proteinExistence type="predicted"/>
<sequence length="117" mass="13234">MNTPLEYGPEGLTQKGAVKAIVAMNDAVGLRFMHHEDVAVGMWMSGLNIRHIRQGDEHAPRVAYIGDSSPEELKEMNVTQSYCLNGIRPFSWVHPLKHPQLMHRMAHIVNGCTREQF</sequence>
<evidence type="ECO:0000313" key="1">
    <source>
        <dbReference type="EMBL" id="CAL5224982.1"/>
    </source>
</evidence>
<dbReference type="Proteomes" id="UP001497392">
    <property type="component" value="Unassembled WGS sequence"/>
</dbReference>
<organism evidence="1 2">
    <name type="scientific">Coccomyxa viridis</name>
    <dbReference type="NCBI Taxonomy" id="1274662"/>
    <lineage>
        <taxon>Eukaryota</taxon>
        <taxon>Viridiplantae</taxon>
        <taxon>Chlorophyta</taxon>
        <taxon>core chlorophytes</taxon>
        <taxon>Trebouxiophyceae</taxon>
        <taxon>Trebouxiophyceae incertae sedis</taxon>
        <taxon>Coccomyxaceae</taxon>
        <taxon>Coccomyxa</taxon>
    </lineage>
</organism>
<evidence type="ECO:0000313" key="2">
    <source>
        <dbReference type="Proteomes" id="UP001497392"/>
    </source>
</evidence>
<dbReference type="EMBL" id="CAXHTA020000012">
    <property type="protein sequence ID" value="CAL5224982.1"/>
    <property type="molecule type" value="Genomic_DNA"/>
</dbReference>
<gene>
    <name evidence="1" type="primary">g7760</name>
    <name evidence="1" type="ORF">VP750_LOCUS6641</name>
</gene>
<keyword evidence="2" id="KW-1185">Reference proteome</keyword>
<reference evidence="1 2" key="1">
    <citation type="submission" date="2024-06" db="EMBL/GenBank/DDBJ databases">
        <authorList>
            <person name="Kraege A."/>
            <person name="Thomma B."/>
        </authorList>
    </citation>
    <scope>NUCLEOTIDE SEQUENCE [LARGE SCALE GENOMIC DNA]</scope>
</reference>
<comment type="caution">
    <text evidence="1">The sequence shown here is derived from an EMBL/GenBank/DDBJ whole genome shotgun (WGS) entry which is preliminary data.</text>
</comment>
<accession>A0ABP1G584</accession>
<protein>
    <submittedName>
        <fullName evidence="1">G7760 protein</fullName>
    </submittedName>
</protein>